<accession>A0AAP0HGA5</accession>
<evidence type="ECO:0000313" key="4">
    <source>
        <dbReference type="Proteomes" id="UP001417504"/>
    </source>
</evidence>
<reference evidence="3 4" key="1">
    <citation type="submission" date="2024-01" db="EMBL/GenBank/DDBJ databases">
        <title>Genome assemblies of Stephania.</title>
        <authorList>
            <person name="Yang L."/>
        </authorList>
    </citation>
    <scope>NUCLEOTIDE SEQUENCE [LARGE SCALE GENOMIC DNA]</scope>
    <source>
        <strain evidence="3">QJT</strain>
        <tissue evidence="3">Leaf</tissue>
    </source>
</reference>
<evidence type="ECO:0000256" key="1">
    <source>
        <dbReference type="SAM" id="MobiDB-lite"/>
    </source>
</evidence>
<feature type="compositionally biased region" description="Low complexity" evidence="1">
    <location>
        <begin position="30"/>
        <end position="48"/>
    </location>
</feature>
<evidence type="ECO:0000313" key="3">
    <source>
        <dbReference type="EMBL" id="KAK9085829.1"/>
    </source>
</evidence>
<gene>
    <name evidence="3" type="ORF">Sjap_026240</name>
</gene>
<feature type="region of interest" description="Disordered" evidence="1">
    <location>
        <begin position="110"/>
        <end position="132"/>
    </location>
</feature>
<protein>
    <submittedName>
        <fullName evidence="3">Uncharacterized protein</fullName>
    </submittedName>
</protein>
<evidence type="ECO:0000256" key="2">
    <source>
        <dbReference type="SAM" id="SignalP"/>
    </source>
</evidence>
<dbReference type="AlphaFoldDB" id="A0AAP0HGA5"/>
<name>A0AAP0HGA5_9MAGN</name>
<dbReference type="EMBL" id="JBBNAE010000011">
    <property type="protein sequence ID" value="KAK9085829.1"/>
    <property type="molecule type" value="Genomic_DNA"/>
</dbReference>
<keyword evidence="2" id="KW-0732">Signal</keyword>
<keyword evidence="4" id="KW-1185">Reference proteome</keyword>
<organism evidence="3 4">
    <name type="scientific">Stephania japonica</name>
    <dbReference type="NCBI Taxonomy" id="461633"/>
    <lineage>
        <taxon>Eukaryota</taxon>
        <taxon>Viridiplantae</taxon>
        <taxon>Streptophyta</taxon>
        <taxon>Embryophyta</taxon>
        <taxon>Tracheophyta</taxon>
        <taxon>Spermatophyta</taxon>
        <taxon>Magnoliopsida</taxon>
        <taxon>Ranunculales</taxon>
        <taxon>Menispermaceae</taxon>
        <taxon>Menispermoideae</taxon>
        <taxon>Cissampelideae</taxon>
        <taxon>Stephania</taxon>
    </lineage>
</organism>
<proteinExistence type="predicted"/>
<dbReference type="Proteomes" id="UP001417504">
    <property type="component" value="Unassembled WGS sequence"/>
</dbReference>
<comment type="caution">
    <text evidence="3">The sequence shown here is derived from an EMBL/GenBank/DDBJ whole genome shotgun (WGS) entry which is preliminary data.</text>
</comment>
<feature type="signal peptide" evidence="2">
    <location>
        <begin position="1"/>
        <end position="19"/>
    </location>
</feature>
<feature type="region of interest" description="Disordered" evidence="1">
    <location>
        <begin position="27"/>
        <end position="57"/>
    </location>
</feature>
<sequence length="132" mass="14885">MKKHLASLLPFFYMSFLFSAPEEEEEETYTTKNKSSSSSSSSRSSTQSPHHPKCTTVLFGGNSKISWAKLRNREFLLAKRSSISKNDDILIQKDFKREREVRRASLQSVPLHDAVSAPQDVGNEWGSEDGDS</sequence>
<feature type="chain" id="PRO_5042868218" evidence="2">
    <location>
        <begin position="20"/>
        <end position="132"/>
    </location>
</feature>